<dbReference type="Pfam" id="PF00984">
    <property type="entry name" value="UDPG_MGDP_dh"/>
    <property type="match status" value="1"/>
</dbReference>
<sequence length="389" mass="43504">MMKIAIAGTGYVGLSNAMLLAQHNEVVAVDIIAEKVERLNQGISPIVDKEIEEYLRNPALNFRATLDADEAYRDAEFVIIATPTDYDPKTNYFNTRSVEAVIARVLAVNPDAVMIIKSTIPVGYTQQVRAQFDSQNIIFSPEFLREGRALYDNLYPSRIVVGERSGRAERFANLLLQGAIKTSIPVLFTDSTEAEAIKLFANTYLAMRVAYFNELDTYAQTLGLDSKQIIEGVGLDPRIGQHYNNPSFGYGGYCLPKDTKQLLANYESVPNNLIRAIVDANTTRKDFIADSVIKRNPKVVGIYRLVMKTGSDNFRASAIQGVMKRIKAKGINVVVYEPALKESEFFRSQVIHDLEDFKQLSDVILSNRMAPELSDVMEKVYTRDLFGAD</sequence>
<dbReference type="GO" id="GO:0006065">
    <property type="term" value="P:UDP-glucuronate biosynthetic process"/>
    <property type="evidence" value="ECO:0007669"/>
    <property type="project" value="UniProtKB-UniPathway"/>
</dbReference>
<comment type="pathway">
    <text evidence="1">Nucleotide-sugar biosynthesis; UDP-alpha-D-glucuronate biosynthesis; UDP-alpha-D-glucuronate from UDP-alpha-D-glucose: step 1/1.</text>
</comment>
<evidence type="ECO:0000256" key="8">
    <source>
        <dbReference type="ARBA" id="ARBA00047473"/>
    </source>
</evidence>
<dbReference type="NCBIfam" id="TIGR03026">
    <property type="entry name" value="NDP-sugDHase"/>
    <property type="match status" value="1"/>
</dbReference>
<dbReference type="PIRSF" id="PIRSF500134">
    <property type="entry name" value="UDPglc_DH_bac"/>
    <property type="match status" value="1"/>
</dbReference>
<protein>
    <recommendedName>
        <fullName evidence="5 9">UDP-glucose 6-dehydrogenase</fullName>
        <ecNumber evidence="4 9">1.1.1.22</ecNumber>
    </recommendedName>
</protein>
<dbReference type="GO" id="GO:0003979">
    <property type="term" value="F:UDP-glucose 6-dehydrogenase activity"/>
    <property type="evidence" value="ECO:0007669"/>
    <property type="project" value="UniProtKB-EC"/>
</dbReference>
<evidence type="ECO:0000256" key="12">
    <source>
        <dbReference type="PIRSR" id="PIRSR500134-3"/>
    </source>
</evidence>
<dbReference type="GO" id="GO:0051287">
    <property type="term" value="F:NAD binding"/>
    <property type="evidence" value="ECO:0007669"/>
    <property type="project" value="InterPro"/>
</dbReference>
<feature type="binding site" evidence="12">
    <location>
        <position position="30"/>
    </location>
    <ligand>
        <name>NAD(+)</name>
        <dbReference type="ChEBI" id="CHEBI:57540"/>
    </ligand>
</feature>
<feature type="binding site" evidence="12">
    <location>
        <position position="35"/>
    </location>
    <ligand>
        <name>NAD(+)</name>
        <dbReference type="ChEBI" id="CHEBI:57540"/>
    </ligand>
</feature>
<evidence type="ECO:0000256" key="5">
    <source>
        <dbReference type="ARBA" id="ARBA00015132"/>
    </source>
</evidence>
<feature type="domain" description="UDP-glucose/GDP-mannose dehydrogenase C-terminal" evidence="13">
    <location>
        <begin position="301"/>
        <end position="388"/>
    </location>
</feature>
<dbReference type="EC" id="1.1.1.22" evidence="4 9"/>
<dbReference type="InterPro" id="IPR017476">
    <property type="entry name" value="UDP-Glc/GDP-Man"/>
</dbReference>
<dbReference type="GO" id="GO:0000271">
    <property type="term" value="P:polysaccharide biosynthetic process"/>
    <property type="evidence" value="ECO:0007669"/>
    <property type="project" value="InterPro"/>
</dbReference>
<dbReference type="Gene3D" id="1.10.1040.10">
    <property type="entry name" value="N-(1-d-carboxylethyl)-l-norvaline Dehydrogenase, domain 2"/>
    <property type="match status" value="1"/>
</dbReference>
<evidence type="ECO:0000256" key="2">
    <source>
        <dbReference type="ARBA" id="ARBA00004756"/>
    </source>
</evidence>
<dbReference type="InterPro" id="IPR036220">
    <property type="entry name" value="UDP-Glc/GDP-Man_DH_C_sf"/>
</dbReference>
<dbReference type="FunFam" id="1.10.1040.10:FF:000026">
    <property type="entry name" value="UDP-glucose 6-dehydrogenase"/>
    <property type="match status" value="1"/>
</dbReference>
<dbReference type="FunFam" id="3.40.50.720:FF:000400">
    <property type="entry name" value="UDP-glucose 6-dehydrogenase"/>
    <property type="match status" value="1"/>
</dbReference>
<feature type="binding site" evidence="12">
    <location>
        <position position="257"/>
    </location>
    <ligand>
        <name>NAD(+)</name>
        <dbReference type="ChEBI" id="CHEBI:57540"/>
    </ligand>
</feature>
<keyword evidence="15" id="KW-1185">Reference proteome</keyword>
<evidence type="ECO:0000256" key="10">
    <source>
        <dbReference type="PIRSR" id="PIRSR500134-1"/>
    </source>
</evidence>
<gene>
    <name evidence="14" type="primary">ugd</name>
    <name evidence="14" type="ORF">DAQ1742_02929</name>
</gene>
<evidence type="ECO:0000313" key="15">
    <source>
        <dbReference type="Proteomes" id="UP000294820"/>
    </source>
</evidence>
<dbReference type="SUPFAM" id="SSF48179">
    <property type="entry name" value="6-phosphogluconate dehydrogenase C-terminal domain-like"/>
    <property type="match status" value="1"/>
</dbReference>
<evidence type="ECO:0000256" key="1">
    <source>
        <dbReference type="ARBA" id="ARBA00004701"/>
    </source>
</evidence>
<name>A0A375ACY7_9GAMM</name>
<dbReference type="SUPFAM" id="SSF51735">
    <property type="entry name" value="NAD(P)-binding Rossmann-fold domains"/>
    <property type="match status" value="1"/>
</dbReference>
<feature type="binding site" evidence="11">
    <location>
        <begin position="143"/>
        <end position="146"/>
    </location>
    <ligand>
        <name>substrate</name>
    </ligand>
</feature>
<evidence type="ECO:0000256" key="4">
    <source>
        <dbReference type="ARBA" id="ARBA00012954"/>
    </source>
</evidence>
<evidence type="ECO:0000256" key="6">
    <source>
        <dbReference type="ARBA" id="ARBA00023002"/>
    </source>
</evidence>
<dbReference type="SMART" id="SM00984">
    <property type="entry name" value="UDPG_MGDP_dh_C"/>
    <property type="match status" value="1"/>
</dbReference>
<keyword evidence="7 9" id="KW-0520">NAD</keyword>
<feature type="binding site" evidence="11">
    <location>
        <position position="389"/>
    </location>
    <ligand>
        <name>substrate</name>
    </ligand>
</feature>
<dbReference type="PIRSF" id="PIRSF000124">
    <property type="entry name" value="UDPglc_GDPman_dh"/>
    <property type="match status" value="1"/>
</dbReference>
<dbReference type="InterPro" id="IPR028357">
    <property type="entry name" value="UDPglc_DH_bac"/>
</dbReference>
<dbReference type="InterPro" id="IPR008927">
    <property type="entry name" value="6-PGluconate_DH-like_C_sf"/>
</dbReference>
<dbReference type="Pfam" id="PF03720">
    <property type="entry name" value="UDPG_MGDP_dh_C"/>
    <property type="match status" value="1"/>
</dbReference>
<feature type="binding site" evidence="12">
    <location>
        <position position="315"/>
    </location>
    <ligand>
        <name>NAD(+)</name>
        <dbReference type="ChEBI" id="CHEBI:57540"/>
    </ligand>
</feature>
<comment type="pathway">
    <text evidence="2">Bacterial outer membrane biogenesis; lipopolysaccharide biosynthesis.</text>
</comment>
<accession>A0A375ACY7</accession>
<dbReference type="UniPathway" id="UPA00038">
    <property type="reaction ID" value="UER00491"/>
</dbReference>
<evidence type="ECO:0000313" key="14">
    <source>
        <dbReference type="EMBL" id="SLM63776.1"/>
    </source>
</evidence>
<comment type="similarity">
    <text evidence="3 9">Belongs to the UDP-glucose/GDP-mannose dehydrogenase family.</text>
</comment>
<dbReference type="InterPro" id="IPR036291">
    <property type="entry name" value="NAD(P)-bd_dom_sf"/>
</dbReference>
<dbReference type="FunFam" id="3.40.50.720:FF:000297">
    <property type="entry name" value="UDP-glucose 6-dehydrogenase"/>
    <property type="match status" value="1"/>
</dbReference>
<evidence type="ECO:0000256" key="9">
    <source>
        <dbReference type="PIRNR" id="PIRNR000124"/>
    </source>
</evidence>
<evidence type="ECO:0000256" key="11">
    <source>
        <dbReference type="PIRSR" id="PIRSR500134-2"/>
    </source>
</evidence>
<dbReference type="Proteomes" id="UP000294820">
    <property type="component" value="Chromosome 1"/>
</dbReference>
<feature type="binding site" evidence="11">
    <location>
        <position position="308"/>
    </location>
    <ligand>
        <name>substrate</name>
    </ligand>
</feature>
<dbReference type="InterPro" id="IPR001732">
    <property type="entry name" value="UDP-Glc/GDP-Man_DH_N"/>
</dbReference>
<evidence type="ECO:0000256" key="3">
    <source>
        <dbReference type="ARBA" id="ARBA00006601"/>
    </source>
</evidence>
<reference evidence="14 15" key="1">
    <citation type="submission" date="2016-09" db="EMBL/GenBank/DDBJ databases">
        <authorList>
            <person name="Reverchon S."/>
            <person name="Nasser W."/>
            <person name="Leonard S."/>
            <person name="Brochier C."/>
            <person name="Duprey A."/>
        </authorList>
    </citation>
    <scope>NUCLEOTIDE SEQUENCE [LARGE SCALE GENOMIC DNA]</scope>
    <source>
        <strain evidence="14 15">174/2</strain>
    </source>
</reference>
<comment type="catalytic activity">
    <reaction evidence="8 9">
        <text>UDP-alpha-D-glucose + 2 NAD(+) + H2O = UDP-alpha-D-glucuronate + 2 NADH + 3 H(+)</text>
        <dbReference type="Rhea" id="RHEA:23596"/>
        <dbReference type="ChEBI" id="CHEBI:15377"/>
        <dbReference type="ChEBI" id="CHEBI:15378"/>
        <dbReference type="ChEBI" id="CHEBI:57540"/>
        <dbReference type="ChEBI" id="CHEBI:57945"/>
        <dbReference type="ChEBI" id="CHEBI:58052"/>
        <dbReference type="ChEBI" id="CHEBI:58885"/>
        <dbReference type="EC" id="1.1.1.22"/>
    </reaction>
</comment>
<keyword evidence="6 9" id="KW-0560">Oxidoreductase</keyword>
<dbReference type="InterPro" id="IPR013328">
    <property type="entry name" value="6PGD_dom2"/>
</dbReference>
<proteinExistence type="inferred from homology"/>
<dbReference type="EMBL" id="LT615367">
    <property type="protein sequence ID" value="SLM63776.1"/>
    <property type="molecule type" value="Genomic_DNA"/>
</dbReference>
<organism evidence="14 15">
    <name type="scientific">Dickeya aquatica</name>
    <dbReference type="NCBI Taxonomy" id="1401087"/>
    <lineage>
        <taxon>Bacteria</taxon>
        <taxon>Pseudomonadati</taxon>
        <taxon>Pseudomonadota</taxon>
        <taxon>Gammaproteobacteria</taxon>
        <taxon>Enterobacterales</taxon>
        <taxon>Pectobacteriaceae</taxon>
        <taxon>Dickeya</taxon>
    </lineage>
</organism>
<feature type="binding site" evidence="11">
    <location>
        <position position="251"/>
    </location>
    <ligand>
        <name>substrate</name>
    </ligand>
</feature>
<dbReference type="AlphaFoldDB" id="A0A375ACY7"/>
<feature type="binding site" evidence="11">
    <location>
        <begin position="243"/>
        <end position="247"/>
    </location>
    <ligand>
        <name>substrate</name>
    </ligand>
</feature>
<feature type="binding site" evidence="12">
    <location>
        <position position="119"/>
    </location>
    <ligand>
        <name>NAD(+)</name>
        <dbReference type="ChEBI" id="CHEBI:57540"/>
    </ligand>
</feature>
<evidence type="ECO:0000259" key="13">
    <source>
        <dbReference type="SMART" id="SM00984"/>
    </source>
</evidence>
<dbReference type="KEGG" id="daq:DAQ1742_02929"/>
<feature type="binding site" evidence="12">
    <location>
        <position position="146"/>
    </location>
    <ligand>
        <name>NAD(+)</name>
        <dbReference type="ChEBI" id="CHEBI:57540"/>
    </ligand>
</feature>
<dbReference type="PANTHER" id="PTHR43750">
    <property type="entry name" value="UDP-GLUCOSE 6-DEHYDROGENASE TUAD"/>
    <property type="match status" value="1"/>
</dbReference>
<dbReference type="Gene3D" id="3.40.50.720">
    <property type="entry name" value="NAD(P)-binding Rossmann-like Domain"/>
    <property type="match status" value="2"/>
</dbReference>
<feature type="active site" description="Nucleophile" evidence="10">
    <location>
        <position position="254"/>
    </location>
</feature>
<feature type="binding site" evidence="11">
    <location>
        <position position="307"/>
    </location>
    <ligand>
        <name>substrate</name>
    </ligand>
</feature>
<feature type="binding site" evidence="12">
    <location>
        <position position="84"/>
    </location>
    <ligand>
        <name>NAD(+)</name>
        <dbReference type="ChEBI" id="CHEBI:57540"/>
    </ligand>
</feature>
<dbReference type="PANTHER" id="PTHR43750:SF2">
    <property type="entry name" value="UDP-GLUCOSE 6-DEHYDROGENASE"/>
    <property type="match status" value="1"/>
</dbReference>
<dbReference type="Pfam" id="PF03721">
    <property type="entry name" value="UDPG_MGDP_dh_N"/>
    <property type="match status" value="1"/>
</dbReference>
<dbReference type="InterPro" id="IPR014027">
    <property type="entry name" value="UDP-Glc/GDP-Man_DH_C"/>
</dbReference>
<dbReference type="InterPro" id="IPR014026">
    <property type="entry name" value="UDP-Glc/GDP-Man_DH_dimer"/>
</dbReference>
<dbReference type="SUPFAM" id="SSF52413">
    <property type="entry name" value="UDP-glucose/GDP-mannose dehydrogenase C-terminal domain"/>
    <property type="match status" value="1"/>
</dbReference>
<feature type="binding site" evidence="11">
    <location>
        <position position="198"/>
    </location>
    <ligand>
        <name>substrate</name>
    </ligand>
</feature>
<evidence type="ECO:0000256" key="7">
    <source>
        <dbReference type="ARBA" id="ARBA00023027"/>
    </source>
</evidence>